<dbReference type="EMBL" id="CP114202">
    <property type="protein sequence ID" value="WAT94984.1"/>
    <property type="molecule type" value="Genomic_DNA"/>
</dbReference>
<sequence length="79" mass="8718">MNAGTHRSVRINHLLTEMRDAPVTTWTTGQVQRLYDTLGFGPQRSTARGDLKHLAARGRLIESGPADDRGYRLSQAGGR</sequence>
<keyword evidence="4" id="KW-1185">Reference proteome</keyword>
<evidence type="ECO:0000313" key="1">
    <source>
        <dbReference type="EMBL" id="GFE20142.1"/>
    </source>
</evidence>
<evidence type="ECO:0000313" key="2">
    <source>
        <dbReference type="EMBL" id="WAT94984.1"/>
    </source>
</evidence>
<dbReference type="RefSeq" id="WP_159484215.1">
    <property type="nucleotide sequence ID" value="NZ_BLIP01000001.1"/>
</dbReference>
<dbReference type="AlphaFoldDB" id="A0A640TAV6"/>
<proteinExistence type="predicted"/>
<reference evidence="1 3" key="1">
    <citation type="submission" date="2019-12" db="EMBL/GenBank/DDBJ databases">
        <title>Whole genome shotgun sequence of Streptomyces libani subsp. libani NBRC 13452.</title>
        <authorList>
            <person name="Ichikawa N."/>
            <person name="Kimura A."/>
            <person name="Kitahashi Y."/>
            <person name="Komaki H."/>
            <person name="Tamura T."/>
        </authorList>
    </citation>
    <scope>NUCLEOTIDE SEQUENCE [LARGE SCALE GENOMIC DNA]</scope>
    <source>
        <strain evidence="1 3">NBRC 13452</strain>
    </source>
</reference>
<gene>
    <name evidence="1" type="ORF">Sliba_05950</name>
    <name evidence="2" type="ORF">STRLI_000657</name>
</gene>
<protein>
    <recommendedName>
        <fullName evidence="5">DUF2087 domain-containing protein</fullName>
    </recommendedName>
</protein>
<reference evidence="2 4" key="2">
    <citation type="submission" date="2022-12" db="EMBL/GenBank/DDBJ databases">
        <authorList>
            <person name="Ruckert C."/>
            <person name="Busche T."/>
            <person name="Kalinowski J."/>
            <person name="Wittmann C."/>
        </authorList>
    </citation>
    <scope>NUCLEOTIDE SEQUENCE [LARGE SCALE GENOMIC DNA]</scope>
    <source>
        <strain evidence="2 4">DSM 40555</strain>
    </source>
</reference>
<dbReference type="EMBL" id="BLIP01000001">
    <property type="protein sequence ID" value="GFE20142.1"/>
    <property type="molecule type" value="Genomic_DNA"/>
</dbReference>
<evidence type="ECO:0000313" key="4">
    <source>
        <dbReference type="Proteomes" id="UP001210609"/>
    </source>
</evidence>
<name>A0A640TAV6_STRNI</name>
<dbReference type="Proteomes" id="UP001210609">
    <property type="component" value="Chromosome"/>
</dbReference>
<organism evidence="1 3">
    <name type="scientific">Streptomyces nigrescens</name>
    <dbReference type="NCBI Taxonomy" id="1920"/>
    <lineage>
        <taxon>Bacteria</taxon>
        <taxon>Bacillati</taxon>
        <taxon>Actinomycetota</taxon>
        <taxon>Actinomycetes</taxon>
        <taxon>Kitasatosporales</taxon>
        <taxon>Streptomycetaceae</taxon>
        <taxon>Streptomyces</taxon>
    </lineage>
</organism>
<dbReference type="Proteomes" id="UP000429552">
    <property type="component" value="Unassembled WGS sequence"/>
</dbReference>
<evidence type="ECO:0000313" key="3">
    <source>
        <dbReference type="Proteomes" id="UP000429552"/>
    </source>
</evidence>
<evidence type="ECO:0008006" key="5">
    <source>
        <dbReference type="Google" id="ProtNLM"/>
    </source>
</evidence>
<accession>A0A640TAV6</accession>